<protein>
    <submittedName>
        <fullName evidence="2">Uncharacterized protein</fullName>
    </submittedName>
</protein>
<feature type="compositionally biased region" description="Low complexity" evidence="1">
    <location>
        <begin position="14"/>
        <end position="23"/>
    </location>
</feature>
<feature type="region of interest" description="Disordered" evidence="1">
    <location>
        <begin position="1"/>
        <end position="38"/>
    </location>
</feature>
<accession>A0A6J4IRM6</accession>
<gene>
    <name evidence="2" type="ORF">AVDCRST_MAG27-2437</name>
</gene>
<proteinExistence type="predicted"/>
<name>A0A6J4IRM6_9PROT</name>
<organism evidence="2">
    <name type="scientific">uncultured Craurococcus sp</name>
    <dbReference type="NCBI Taxonomy" id="1135998"/>
    <lineage>
        <taxon>Bacteria</taxon>
        <taxon>Pseudomonadati</taxon>
        <taxon>Pseudomonadota</taxon>
        <taxon>Alphaproteobacteria</taxon>
        <taxon>Acetobacterales</taxon>
        <taxon>Acetobacteraceae</taxon>
        <taxon>Craurococcus</taxon>
        <taxon>environmental samples</taxon>
    </lineage>
</organism>
<dbReference type="EMBL" id="CADCTD010000107">
    <property type="protein sequence ID" value="CAA9258880.1"/>
    <property type="molecule type" value="Genomic_DNA"/>
</dbReference>
<evidence type="ECO:0000313" key="2">
    <source>
        <dbReference type="EMBL" id="CAA9258880.1"/>
    </source>
</evidence>
<evidence type="ECO:0000256" key="1">
    <source>
        <dbReference type="SAM" id="MobiDB-lite"/>
    </source>
</evidence>
<feature type="non-terminal residue" evidence="2">
    <location>
        <position position="38"/>
    </location>
</feature>
<sequence length="38" mass="3858">ARDRALPRHRAHRPAPAGAGRASPRPPLPGRAGAGDPA</sequence>
<dbReference type="AlphaFoldDB" id="A0A6J4IRM6"/>
<feature type="non-terminal residue" evidence="2">
    <location>
        <position position="1"/>
    </location>
</feature>
<reference evidence="2" key="1">
    <citation type="submission" date="2020-02" db="EMBL/GenBank/DDBJ databases">
        <authorList>
            <person name="Meier V. D."/>
        </authorList>
    </citation>
    <scope>NUCLEOTIDE SEQUENCE</scope>
    <source>
        <strain evidence="2">AVDCRST_MAG27</strain>
    </source>
</reference>